<feature type="chain" id="PRO_5013318163" evidence="1">
    <location>
        <begin position="21"/>
        <end position="197"/>
    </location>
</feature>
<dbReference type="RefSeq" id="WP_078346066.1">
    <property type="nucleotide sequence ID" value="NZ_MBTF01000001.1"/>
</dbReference>
<sequence length="197" mass="22442">MKRTALLLILTVGFTAHAFAQYTFDIKGKTMAYARGVEKAAKSTIIEPASEYLSGEGIGQPEIFRRKETSLPDLLVYYFPNTKDSTINYILYEWDETNFSKNRDAIKKPLSVLQPYIDRYVLVEKQAEAVFGKPETEGSVSDVSLIENGRFKRKDNFEKDGASVEMYIVLSNKQETNGIVSIMPTHRVRMYIYSAPR</sequence>
<evidence type="ECO:0000313" key="2">
    <source>
        <dbReference type="EMBL" id="OOQ61883.1"/>
    </source>
</evidence>
<dbReference type="EMBL" id="MBTF01000001">
    <property type="protein sequence ID" value="OOQ61883.1"/>
    <property type="molecule type" value="Genomic_DNA"/>
</dbReference>
<reference evidence="2 3" key="1">
    <citation type="submission" date="2016-07" db="EMBL/GenBank/DDBJ databases">
        <title>Genomic analysis of zinc-resistant bacterium Mucilaginibacter pedocola TBZ30.</title>
        <authorList>
            <person name="Huang J."/>
            <person name="Tang J."/>
        </authorList>
    </citation>
    <scope>NUCLEOTIDE SEQUENCE [LARGE SCALE GENOMIC DNA]</scope>
    <source>
        <strain evidence="2 3">TBZ30</strain>
    </source>
</reference>
<keyword evidence="1" id="KW-0732">Signal</keyword>
<protein>
    <submittedName>
        <fullName evidence="2">Uncharacterized protein</fullName>
    </submittedName>
</protein>
<gene>
    <name evidence="2" type="ORF">BC343_02125</name>
</gene>
<accession>A0A1S9PLP7</accession>
<dbReference type="Proteomes" id="UP000189739">
    <property type="component" value="Unassembled WGS sequence"/>
</dbReference>
<name>A0A1S9PLP7_9SPHI</name>
<keyword evidence="3" id="KW-1185">Reference proteome</keyword>
<dbReference type="AlphaFoldDB" id="A0A1S9PLP7"/>
<proteinExistence type="predicted"/>
<evidence type="ECO:0000313" key="3">
    <source>
        <dbReference type="Proteomes" id="UP000189739"/>
    </source>
</evidence>
<dbReference type="OrthoDB" id="759000at2"/>
<feature type="signal peptide" evidence="1">
    <location>
        <begin position="1"/>
        <end position="20"/>
    </location>
</feature>
<organism evidence="2 3">
    <name type="scientific">Mucilaginibacter pedocola</name>
    <dbReference type="NCBI Taxonomy" id="1792845"/>
    <lineage>
        <taxon>Bacteria</taxon>
        <taxon>Pseudomonadati</taxon>
        <taxon>Bacteroidota</taxon>
        <taxon>Sphingobacteriia</taxon>
        <taxon>Sphingobacteriales</taxon>
        <taxon>Sphingobacteriaceae</taxon>
        <taxon>Mucilaginibacter</taxon>
    </lineage>
</organism>
<comment type="caution">
    <text evidence="2">The sequence shown here is derived from an EMBL/GenBank/DDBJ whole genome shotgun (WGS) entry which is preliminary data.</text>
</comment>
<evidence type="ECO:0000256" key="1">
    <source>
        <dbReference type="SAM" id="SignalP"/>
    </source>
</evidence>